<geneLocation type="plasmid" evidence="6 7">
    <name>unnamed1</name>
</geneLocation>
<dbReference type="RefSeq" id="WP_188341873.1">
    <property type="nucleotide sequence ID" value="NZ_CP061282.1"/>
</dbReference>
<dbReference type="Pfam" id="PF13649">
    <property type="entry name" value="Methyltransf_25"/>
    <property type="match status" value="1"/>
</dbReference>
<keyword evidence="6" id="KW-0614">Plasmid</keyword>
<dbReference type="InterPro" id="IPR040758">
    <property type="entry name" value="PrmC_N"/>
</dbReference>
<accession>A0A7H1BKG3</accession>
<dbReference type="Gene3D" id="1.10.8.10">
    <property type="entry name" value="DNA helicase RuvA subunit, C-terminal domain"/>
    <property type="match status" value="1"/>
</dbReference>
<dbReference type="InterPro" id="IPR029063">
    <property type="entry name" value="SAM-dependent_MTases_sf"/>
</dbReference>
<dbReference type="GO" id="GO:0032259">
    <property type="term" value="P:methylation"/>
    <property type="evidence" value="ECO:0007669"/>
    <property type="project" value="UniProtKB-KW"/>
</dbReference>
<dbReference type="KEGG" id="sxn:IAG42_36290"/>
<feature type="domain" description="Methyltransferase" evidence="4">
    <location>
        <begin position="131"/>
        <end position="199"/>
    </location>
</feature>
<dbReference type="PANTHER" id="PTHR18895">
    <property type="entry name" value="HEMK METHYLTRANSFERASE"/>
    <property type="match status" value="1"/>
</dbReference>
<dbReference type="Gene3D" id="3.40.50.150">
    <property type="entry name" value="Vaccinia Virus protein VP39"/>
    <property type="match status" value="1"/>
</dbReference>
<dbReference type="EMBL" id="CP061282">
    <property type="protein sequence ID" value="QNS09218.1"/>
    <property type="molecule type" value="Genomic_DNA"/>
</dbReference>
<keyword evidence="1 6" id="KW-0489">Methyltransferase</keyword>
<dbReference type="PANTHER" id="PTHR18895:SF74">
    <property type="entry name" value="MTRF1L RELEASE FACTOR GLUTAMINE METHYLTRANSFERASE"/>
    <property type="match status" value="1"/>
</dbReference>
<sequence length="299" mass="31548">MSAEVRTDAIAPGVLAAALDEATARIAAAGVDEAAARTDARLLAAHALRVEPSGLDVLSAGPVPAEFWAYVERRVAREPAERIMGHAWFMGQRFALAPGVFVPKPETAEIVEDAINRLRGLIRRGNPSPVVVDLCAGPGTMAVSIARRVPEAKVYGVELSEAAARVAVRNARGTGARIVQGDARDAFPELDGTVDLVVSNPPYIPIGLRTSAPEVLNYDPPLALWAGEGGLQMIRAMEKVAGRLLRRGGVLLLEHGRYQLASVPLLFAETGRWRDAESVATSNDGCLTAVRGAALGEVG</sequence>
<dbReference type="InterPro" id="IPR050320">
    <property type="entry name" value="N5-glutamine_MTase"/>
</dbReference>
<dbReference type="GO" id="GO:0008276">
    <property type="term" value="F:protein methyltransferase activity"/>
    <property type="evidence" value="ECO:0007669"/>
    <property type="project" value="InterPro"/>
</dbReference>
<evidence type="ECO:0000256" key="3">
    <source>
        <dbReference type="ARBA" id="ARBA00022691"/>
    </source>
</evidence>
<name>A0A7H1BKG3_9ACTN</name>
<dbReference type="SUPFAM" id="SSF53335">
    <property type="entry name" value="S-adenosyl-L-methionine-dependent methyltransferases"/>
    <property type="match status" value="1"/>
</dbReference>
<dbReference type="InterPro" id="IPR004556">
    <property type="entry name" value="HemK-like"/>
</dbReference>
<evidence type="ECO:0000259" key="5">
    <source>
        <dbReference type="Pfam" id="PF17827"/>
    </source>
</evidence>
<feature type="domain" description="Release factor glutamine methyltransferase N-terminal" evidence="5">
    <location>
        <begin position="18"/>
        <end position="85"/>
    </location>
</feature>
<evidence type="ECO:0000313" key="7">
    <source>
        <dbReference type="Proteomes" id="UP000516428"/>
    </source>
</evidence>
<dbReference type="GO" id="GO:0003676">
    <property type="term" value="F:nucleic acid binding"/>
    <property type="evidence" value="ECO:0007669"/>
    <property type="project" value="InterPro"/>
</dbReference>
<dbReference type="InterPro" id="IPR002052">
    <property type="entry name" value="DNA_methylase_N6_adenine_CS"/>
</dbReference>
<evidence type="ECO:0000313" key="6">
    <source>
        <dbReference type="EMBL" id="QNS09218.1"/>
    </source>
</evidence>
<organism evidence="6 7">
    <name type="scientific">Streptomyces xanthii</name>
    <dbReference type="NCBI Taxonomy" id="2768069"/>
    <lineage>
        <taxon>Bacteria</taxon>
        <taxon>Bacillati</taxon>
        <taxon>Actinomycetota</taxon>
        <taxon>Actinomycetes</taxon>
        <taxon>Kitasatosporales</taxon>
        <taxon>Streptomycetaceae</taxon>
        <taxon>Streptomyces</taxon>
    </lineage>
</organism>
<gene>
    <name evidence="6" type="ORF">IAG42_36290</name>
</gene>
<dbReference type="Proteomes" id="UP000516428">
    <property type="component" value="Plasmid unnamed1"/>
</dbReference>
<dbReference type="CDD" id="cd02440">
    <property type="entry name" value="AdoMet_MTases"/>
    <property type="match status" value="1"/>
</dbReference>
<evidence type="ECO:0000256" key="2">
    <source>
        <dbReference type="ARBA" id="ARBA00022679"/>
    </source>
</evidence>
<keyword evidence="2 6" id="KW-0808">Transferase</keyword>
<evidence type="ECO:0000259" key="4">
    <source>
        <dbReference type="Pfam" id="PF13649"/>
    </source>
</evidence>
<evidence type="ECO:0000256" key="1">
    <source>
        <dbReference type="ARBA" id="ARBA00022603"/>
    </source>
</evidence>
<dbReference type="AlphaFoldDB" id="A0A7H1BKG3"/>
<reference evidence="6 7" key="1">
    <citation type="submission" date="2020-09" db="EMBL/GenBank/DDBJ databases">
        <title>A novel species.</title>
        <authorList>
            <person name="Gao J."/>
        </authorList>
    </citation>
    <scope>NUCLEOTIDE SEQUENCE [LARGE SCALE GENOMIC DNA]</scope>
    <source>
        <strain evidence="6 7">CRXT-Y-14</strain>
        <plasmid evidence="6 7">unnamed1</plasmid>
    </source>
</reference>
<keyword evidence="3" id="KW-0949">S-adenosyl-L-methionine</keyword>
<dbReference type="NCBIfam" id="TIGR00536">
    <property type="entry name" value="hemK_fam"/>
    <property type="match status" value="1"/>
</dbReference>
<protein>
    <submittedName>
        <fullName evidence="6">Peptide chain release factor N(5)-glutamine methyltransferase</fullName>
    </submittedName>
</protein>
<dbReference type="InterPro" id="IPR041698">
    <property type="entry name" value="Methyltransf_25"/>
</dbReference>
<dbReference type="Pfam" id="PF17827">
    <property type="entry name" value="PrmC_N"/>
    <property type="match status" value="1"/>
</dbReference>
<proteinExistence type="predicted"/>
<dbReference type="PROSITE" id="PS00092">
    <property type="entry name" value="N6_MTASE"/>
    <property type="match status" value="1"/>
</dbReference>
<keyword evidence="7" id="KW-1185">Reference proteome</keyword>